<evidence type="ECO:0000259" key="2">
    <source>
        <dbReference type="PROSITE" id="PS50994"/>
    </source>
</evidence>
<dbReference type="Pfam" id="PF00665">
    <property type="entry name" value="rve"/>
    <property type="match status" value="1"/>
</dbReference>
<evidence type="ECO:0000313" key="4">
    <source>
        <dbReference type="Proteomes" id="UP000186705"/>
    </source>
</evidence>
<dbReference type="GO" id="GO:0003676">
    <property type="term" value="F:nucleic acid binding"/>
    <property type="evidence" value="ECO:0007669"/>
    <property type="project" value="InterPro"/>
</dbReference>
<gene>
    <name evidence="3" type="ORF">BO225_09645</name>
</gene>
<reference evidence="3 4" key="1">
    <citation type="submission" date="2016-11" db="EMBL/GenBank/DDBJ databases">
        <title>Description of two novel members of the family Erysipelotrichaceae: Ileibacterium lipovorans gen. nov., sp. nov. and Dubosiella newyorkensis, gen. nov., sp. nov.</title>
        <authorList>
            <person name="Cox L.M."/>
            <person name="Sohn J."/>
            <person name="Tyrrell K.L."/>
            <person name="Citron D.M."/>
            <person name="Lawson P.A."/>
            <person name="Patel N.B."/>
            <person name="Iizumi T."/>
            <person name="Perez-Perez G.I."/>
            <person name="Goldstein E.J."/>
            <person name="Blaser M.J."/>
        </authorList>
    </citation>
    <scope>NUCLEOTIDE SEQUENCE [LARGE SCALE GENOMIC DNA]</scope>
    <source>
        <strain evidence="3 4">NYU-BL-A4</strain>
    </source>
</reference>
<feature type="domain" description="Integrase catalytic" evidence="2">
    <location>
        <begin position="140"/>
        <end position="305"/>
    </location>
</feature>
<dbReference type="GO" id="GO:0015074">
    <property type="term" value="P:DNA integration"/>
    <property type="evidence" value="ECO:0007669"/>
    <property type="project" value="InterPro"/>
</dbReference>
<dbReference type="PANTHER" id="PTHR46889">
    <property type="entry name" value="TRANSPOSASE INSF FOR INSERTION SEQUENCE IS3B-RELATED"/>
    <property type="match status" value="1"/>
</dbReference>
<evidence type="ECO:0000313" key="3">
    <source>
        <dbReference type="EMBL" id="OLU44932.1"/>
    </source>
</evidence>
<dbReference type="InterPro" id="IPR001584">
    <property type="entry name" value="Integrase_cat-core"/>
</dbReference>
<dbReference type="Proteomes" id="UP000186705">
    <property type="component" value="Unassembled WGS sequence"/>
</dbReference>
<organism evidence="3 4">
    <name type="scientific">Dubosiella newyorkensis</name>
    <dbReference type="NCBI Taxonomy" id="1862672"/>
    <lineage>
        <taxon>Bacteria</taxon>
        <taxon>Bacillati</taxon>
        <taxon>Bacillota</taxon>
        <taxon>Erysipelotrichia</taxon>
        <taxon>Erysipelotrichales</taxon>
        <taxon>Erysipelotrichaceae</taxon>
        <taxon>Dubosiella</taxon>
    </lineage>
</organism>
<dbReference type="PANTHER" id="PTHR46889:SF5">
    <property type="entry name" value="INTEGRASE PROTEIN"/>
    <property type="match status" value="1"/>
</dbReference>
<dbReference type="InterPro" id="IPR025948">
    <property type="entry name" value="HTH-like_dom"/>
</dbReference>
<dbReference type="GeneID" id="78276202"/>
<dbReference type="STRING" id="1862672.BO225_09645"/>
<dbReference type="InterPro" id="IPR048020">
    <property type="entry name" value="Transpos_IS3"/>
</dbReference>
<dbReference type="NCBIfam" id="NF033516">
    <property type="entry name" value="transpos_IS3"/>
    <property type="match status" value="1"/>
</dbReference>
<sequence>MGIQAPAKVKYQLIHETLLQKDNVLNVSALCRIAGVSRSGYYAWVNATSSRQKREEQDQADFMLIKQAYEFRGYKKGARSIYMRLLHMNPPIVMNLKKIRRLMNKYGLYCPIRGSNPYRKMAKALKTNYTAQNIVNREFKEFGPRKVLLTDITYLFYQEGCCYLSVITDVCTHEVLAYTVSRSLKIDFVMDMIDELLKKYEAELDDKTIIHSDQGFHYTCRAFVKKLQDHSFIQSMSRKGNCWDNAPQESFFGHMKDEIKEVIKESNTFDEVNEILRDWIDYYNKDRYQWELERLSPAEYYLYQQTGIYPLNKGKTKNKLEQRIDK</sequence>
<evidence type="ECO:0000256" key="1">
    <source>
        <dbReference type="ARBA" id="ARBA00002286"/>
    </source>
</evidence>
<accession>A0A1U7NKP4</accession>
<dbReference type="InterPro" id="IPR012337">
    <property type="entry name" value="RNaseH-like_sf"/>
</dbReference>
<dbReference type="InterPro" id="IPR036397">
    <property type="entry name" value="RNaseH_sf"/>
</dbReference>
<dbReference type="InterPro" id="IPR050900">
    <property type="entry name" value="Transposase_IS3/IS150/IS904"/>
</dbReference>
<dbReference type="AlphaFoldDB" id="A0A1U7NKP4"/>
<protein>
    <submittedName>
        <fullName evidence="3">Transposase</fullName>
    </submittedName>
</protein>
<dbReference type="OrthoDB" id="9781005at2"/>
<keyword evidence="4" id="KW-1185">Reference proteome</keyword>
<dbReference type="RefSeq" id="WP_076342050.1">
    <property type="nucleotide sequence ID" value="NZ_CATJJT010000080.1"/>
</dbReference>
<proteinExistence type="predicted"/>
<name>A0A1U7NKP4_9FIRM</name>
<dbReference type="Pfam" id="PF13276">
    <property type="entry name" value="HTH_21"/>
    <property type="match status" value="1"/>
</dbReference>
<comment type="caution">
    <text evidence="3">The sequence shown here is derived from an EMBL/GenBank/DDBJ whole genome shotgun (WGS) entry which is preliminary data.</text>
</comment>
<dbReference type="EMBL" id="MPKA01000091">
    <property type="protein sequence ID" value="OLU44932.1"/>
    <property type="molecule type" value="Genomic_DNA"/>
</dbReference>
<comment type="function">
    <text evidence="1">Involved in the transposition of the insertion sequence.</text>
</comment>
<dbReference type="Gene3D" id="3.30.420.10">
    <property type="entry name" value="Ribonuclease H-like superfamily/Ribonuclease H"/>
    <property type="match status" value="1"/>
</dbReference>
<dbReference type="Pfam" id="PF13333">
    <property type="entry name" value="rve_2"/>
    <property type="match status" value="1"/>
</dbReference>
<dbReference type="SUPFAM" id="SSF53098">
    <property type="entry name" value="Ribonuclease H-like"/>
    <property type="match status" value="1"/>
</dbReference>
<dbReference type="PROSITE" id="PS50994">
    <property type="entry name" value="INTEGRASE"/>
    <property type="match status" value="1"/>
</dbReference>